<evidence type="ECO:0000313" key="5">
    <source>
        <dbReference type="EMBL" id="KAG2999005.1"/>
    </source>
</evidence>
<sequence>MDQVLRLLNEKARVEKNDMLEALEQTAKVIVEKVKSQGEGEGTSALQEGNAPVGGREGRVRAQQDATQGEGEYADALQESRLERGGRVQKEHQDSKQVEATVHEGAAGLFVWPSACVLRTSRNSRDLIASCL</sequence>
<accession>A0A8T1ELK5</accession>
<comment type="caution">
    <text evidence="4">The sequence shown here is derived from an EMBL/GenBank/DDBJ whole genome shotgun (WGS) entry which is preliminary data.</text>
</comment>
<dbReference type="EMBL" id="RCMV01000031">
    <property type="protein sequence ID" value="KAG3227591.1"/>
    <property type="molecule type" value="Genomic_DNA"/>
</dbReference>
<gene>
    <name evidence="2" type="ORF">PC113_g1413</name>
    <name evidence="3" type="ORF">PC115_g2895</name>
    <name evidence="4" type="ORF">PC117_g1390</name>
    <name evidence="5" type="ORF">PC118_g991</name>
    <name evidence="6" type="ORF">PC129_g1828</name>
</gene>
<evidence type="ECO:0000313" key="3">
    <source>
        <dbReference type="EMBL" id="KAG2939828.1"/>
    </source>
</evidence>
<dbReference type="Proteomes" id="UP000736787">
    <property type="component" value="Unassembled WGS sequence"/>
</dbReference>
<feature type="region of interest" description="Disordered" evidence="1">
    <location>
        <begin position="36"/>
        <end position="97"/>
    </location>
</feature>
<dbReference type="Proteomes" id="UP000697107">
    <property type="component" value="Unassembled WGS sequence"/>
</dbReference>
<protein>
    <submittedName>
        <fullName evidence="4">Uncharacterized protein</fullName>
    </submittedName>
</protein>
<name>A0A8T1ELK5_9STRA</name>
<evidence type="ECO:0000313" key="2">
    <source>
        <dbReference type="EMBL" id="KAG2868057.1"/>
    </source>
</evidence>
<dbReference type="AlphaFoldDB" id="A0A8T1ELK5"/>
<dbReference type="Proteomes" id="UP000760860">
    <property type="component" value="Unassembled WGS sequence"/>
</dbReference>
<dbReference type="EMBL" id="RCMG01000016">
    <property type="protein sequence ID" value="KAG2868057.1"/>
    <property type="molecule type" value="Genomic_DNA"/>
</dbReference>
<organism evidence="4 7">
    <name type="scientific">Phytophthora cactorum</name>
    <dbReference type="NCBI Taxonomy" id="29920"/>
    <lineage>
        <taxon>Eukaryota</taxon>
        <taxon>Sar</taxon>
        <taxon>Stramenopiles</taxon>
        <taxon>Oomycota</taxon>
        <taxon>Peronosporomycetes</taxon>
        <taxon>Peronosporales</taxon>
        <taxon>Peronosporaceae</taxon>
        <taxon>Phytophthora</taxon>
    </lineage>
</organism>
<evidence type="ECO:0000256" key="1">
    <source>
        <dbReference type="SAM" id="MobiDB-lite"/>
    </source>
</evidence>
<dbReference type="Proteomes" id="UP000735874">
    <property type="component" value="Unassembled WGS sequence"/>
</dbReference>
<proteinExistence type="predicted"/>
<dbReference type="EMBL" id="RCMI01000045">
    <property type="protein sequence ID" value="KAG2939828.1"/>
    <property type="molecule type" value="Genomic_DNA"/>
</dbReference>
<dbReference type="EMBL" id="RCMK01000016">
    <property type="protein sequence ID" value="KAG2954216.1"/>
    <property type="molecule type" value="Genomic_DNA"/>
</dbReference>
<dbReference type="EMBL" id="RCML01000011">
    <property type="protein sequence ID" value="KAG2999005.1"/>
    <property type="molecule type" value="Genomic_DNA"/>
</dbReference>
<evidence type="ECO:0000313" key="6">
    <source>
        <dbReference type="EMBL" id="KAG3227591.1"/>
    </source>
</evidence>
<reference evidence="4" key="1">
    <citation type="submission" date="2018-10" db="EMBL/GenBank/DDBJ databases">
        <title>Effector identification in a new, highly contiguous assembly of the strawberry crown rot pathogen Phytophthora cactorum.</title>
        <authorList>
            <person name="Armitage A.D."/>
            <person name="Nellist C.F."/>
            <person name="Bates H."/>
            <person name="Vickerstaff R.J."/>
            <person name="Harrison R.J."/>
        </authorList>
    </citation>
    <scope>NUCLEOTIDE SEQUENCE</scope>
    <source>
        <strain evidence="2">15-7</strain>
        <strain evidence="3">4032</strain>
        <strain evidence="4">4040</strain>
        <strain evidence="5">P415</strain>
        <strain evidence="6">P421</strain>
    </source>
</reference>
<evidence type="ECO:0000313" key="7">
    <source>
        <dbReference type="Proteomes" id="UP000736787"/>
    </source>
</evidence>
<dbReference type="Proteomes" id="UP000774804">
    <property type="component" value="Unassembled WGS sequence"/>
</dbReference>
<evidence type="ECO:0000313" key="4">
    <source>
        <dbReference type="EMBL" id="KAG2954216.1"/>
    </source>
</evidence>
<feature type="compositionally biased region" description="Basic and acidic residues" evidence="1">
    <location>
        <begin position="78"/>
        <end position="97"/>
    </location>
</feature>